<evidence type="ECO:0000313" key="2">
    <source>
        <dbReference type="Proteomes" id="UP001264980"/>
    </source>
</evidence>
<comment type="caution">
    <text evidence="1">The sequence shown here is derived from an EMBL/GenBank/DDBJ whole genome shotgun (WGS) entry which is preliminary data.</text>
</comment>
<protein>
    <submittedName>
        <fullName evidence="1">Uncharacterized protein</fullName>
    </submittedName>
</protein>
<keyword evidence="2" id="KW-1185">Reference proteome</keyword>
<reference evidence="1 2" key="1">
    <citation type="submission" date="2023-07" db="EMBL/GenBank/DDBJ databases">
        <title>Sorghum-associated microbial communities from plants grown in Nebraska, USA.</title>
        <authorList>
            <person name="Schachtman D."/>
        </authorList>
    </citation>
    <scope>NUCLEOTIDE SEQUENCE [LARGE SCALE GENOMIC DNA]</scope>
    <source>
        <strain evidence="1 2">BE57</strain>
    </source>
</reference>
<organism evidence="1 2">
    <name type="scientific">Dyadobacter fermentans</name>
    <dbReference type="NCBI Taxonomy" id="94254"/>
    <lineage>
        <taxon>Bacteria</taxon>
        <taxon>Pseudomonadati</taxon>
        <taxon>Bacteroidota</taxon>
        <taxon>Cytophagia</taxon>
        <taxon>Cytophagales</taxon>
        <taxon>Spirosomataceae</taxon>
        <taxon>Dyadobacter</taxon>
    </lineage>
</organism>
<dbReference type="RefSeq" id="WP_309984159.1">
    <property type="nucleotide sequence ID" value="NZ_JAVDTI010000002.1"/>
</dbReference>
<proteinExistence type="predicted"/>
<gene>
    <name evidence="1" type="ORF">J2W84_002934</name>
</gene>
<dbReference type="Proteomes" id="UP001264980">
    <property type="component" value="Unassembled WGS sequence"/>
</dbReference>
<evidence type="ECO:0000313" key="1">
    <source>
        <dbReference type="EMBL" id="MDR6805888.1"/>
    </source>
</evidence>
<sequence length="77" mass="8792">MQHTFQLRASNLTPGFLDKLRKLFGDKEIKVVVEDVKPDGTSQQDLYLSLMALREEFKDLKVDPSIDISKLADEVNL</sequence>
<accession>A0ABU1QXJ6</accession>
<name>A0ABU1QXJ6_9BACT</name>
<dbReference type="EMBL" id="JAVDTI010000002">
    <property type="protein sequence ID" value="MDR6805888.1"/>
    <property type="molecule type" value="Genomic_DNA"/>
</dbReference>